<comment type="caution">
    <text evidence="1">The sequence shown here is derived from an EMBL/GenBank/DDBJ whole genome shotgun (WGS) entry which is preliminary data.</text>
</comment>
<evidence type="ECO:0000313" key="1">
    <source>
        <dbReference type="EMBL" id="RUS57661.1"/>
    </source>
</evidence>
<sequence>MKVYFDEQHFLREATLDQQHLQQKITEYERQFSHAKDLEIYRLASILGYYYRLHSVHVPTDIVVAENYFHICLDYARENNDPKKELITLVRLGETYKYSDLHALALKLFKKALFLCDTHLIESHRDFILQHMGKCYMEVGFHQKAQNCFHQALALRKQKRIRN</sequence>
<dbReference type="RefSeq" id="WP_126989767.1">
    <property type="nucleotide sequence ID" value="NZ_JTFC01000015.1"/>
</dbReference>
<organism evidence="1 2">
    <name type="scientific">Candidatus Kurthia intestinigallinarum</name>
    <dbReference type="NCBI Taxonomy" id="1562256"/>
    <lineage>
        <taxon>Bacteria</taxon>
        <taxon>Bacillati</taxon>
        <taxon>Bacillota</taxon>
        <taxon>Bacilli</taxon>
        <taxon>Bacillales</taxon>
        <taxon>Caryophanaceae</taxon>
        <taxon>Kurthia</taxon>
    </lineage>
</organism>
<dbReference type="InterPro" id="IPR011990">
    <property type="entry name" value="TPR-like_helical_dom_sf"/>
</dbReference>
<evidence type="ECO:0000313" key="2">
    <source>
        <dbReference type="Proteomes" id="UP000288623"/>
    </source>
</evidence>
<name>A0A433RWK8_9BACL</name>
<protein>
    <submittedName>
        <fullName evidence="1">Uncharacterized protein</fullName>
    </submittedName>
</protein>
<dbReference type="AlphaFoldDB" id="A0A433RWK8"/>
<proteinExistence type="predicted"/>
<dbReference type="Proteomes" id="UP000288623">
    <property type="component" value="Unassembled WGS sequence"/>
</dbReference>
<gene>
    <name evidence="1" type="ORF">QI30_04525</name>
</gene>
<reference evidence="1 2" key="1">
    <citation type="submission" date="2014-11" db="EMBL/GenBank/DDBJ databases">
        <title>Genome sequence and analysis of novel Kurthia sp.</title>
        <authorList>
            <person name="Lawson J.N."/>
            <person name="Gonzalez J.E."/>
            <person name="Rinauldi L."/>
            <person name="Xuan Z."/>
            <person name="Firman A."/>
            <person name="Shaddox L."/>
            <person name="Trudeau A."/>
            <person name="Shah S."/>
            <person name="Reiman D."/>
        </authorList>
    </citation>
    <scope>NUCLEOTIDE SEQUENCE [LARGE SCALE GENOMIC DNA]</scope>
    <source>
        <strain evidence="1 2">3B1D</strain>
    </source>
</reference>
<dbReference type="EMBL" id="JTFC01000015">
    <property type="protein sequence ID" value="RUS57661.1"/>
    <property type="molecule type" value="Genomic_DNA"/>
</dbReference>
<dbReference type="OrthoDB" id="1652507at2"/>
<accession>A0A433RWK8</accession>
<keyword evidence="2" id="KW-1185">Reference proteome</keyword>
<dbReference type="SUPFAM" id="SSF48452">
    <property type="entry name" value="TPR-like"/>
    <property type="match status" value="1"/>
</dbReference>
<dbReference type="Gene3D" id="1.25.40.10">
    <property type="entry name" value="Tetratricopeptide repeat domain"/>
    <property type="match status" value="1"/>
</dbReference>